<feature type="signal peptide" evidence="1">
    <location>
        <begin position="1"/>
        <end position="20"/>
    </location>
</feature>
<evidence type="ECO:0008006" key="4">
    <source>
        <dbReference type="Google" id="ProtNLM"/>
    </source>
</evidence>
<dbReference type="RefSeq" id="WP_013909610.1">
    <property type="nucleotide sequence ID" value="NC_015682.1"/>
</dbReference>
<dbReference type="HOGENOM" id="CLU_2669878_0_0_0"/>
<evidence type="ECO:0000313" key="2">
    <source>
        <dbReference type="EMBL" id="AEH22911.1"/>
    </source>
</evidence>
<dbReference type="KEGG" id="top:TOPB45_0811"/>
<gene>
    <name evidence="2" type="ordered locus">TOPB45_0811</name>
</gene>
<evidence type="ECO:0000313" key="3">
    <source>
        <dbReference type="Proteomes" id="UP000006583"/>
    </source>
</evidence>
<sequence length="75" mass="8700">MKKLVVMFTFFPLLSGIALAEDENKQSESTKKCEKVCVQWEERRFCQPDPVFPGKQICGVYKTCVKYEAKCSEDR</sequence>
<dbReference type="eggNOG" id="ENOG50341R7">
    <property type="taxonomic scope" value="Bacteria"/>
</dbReference>
<dbReference type="STRING" id="795359.TOPB45_0811"/>
<protein>
    <recommendedName>
        <fullName evidence="4">Kazal-like domain-containing protein</fullName>
    </recommendedName>
</protein>
<dbReference type="OrthoDB" id="9812070at2"/>
<accession>F8C5D9</accession>
<name>F8C5D9_THEGP</name>
<proteinExistence type="predicted"/>
<organism evidence="2 3">
    <name type="scientific">Thermodesulfobacterium geofontis (strain OPF15)</name>
    <dbReference type="NCBI Taxonomy" id="795359"/>
    <lineage>
        <taxon>Bacteria</taxon>
        <taxon>Pseudomonadati</taxon>
        <taxon>Thermodesulfobacteriota</taxon>
        <taxon>Thermodesulfobacteria</taxon>
        <taxon>Thermodesulfobacteriales</taxon>
        <taxon>Thermodesulfobacteriaceae</taxon>
        <taxon>Thermodesulfobacterium</taxon>
    </lineage>
</organism>
<keyword evidence="3" id="KW-1185">Reference proteome</keyword>
<dbReference type="AlphaFoldDB" id="F8C5D9"/>
<dbReference type="Proteomes" id="UP000006583">
    <property type="component" value="Chromosome"/>
</dbReference>
<keyword evidence="1" id="KW-0732">Signal</keyword>
<reference evidence="2 3" key="1">
    <citation type="journal article" date="2013" name="Genome Announc.">
        <title>Complete genome sequence of the hyperthermophilic sulfate-reducing bacterium Thermodesulfobacterium geofontis OPF15T.</title>
        <authorList>
            <person name="Elkins J.G."/>
            <person name="Hamilton-Brehm S.D."/>
            <person name="Lucas S."/>
            <person name="Han J."/>
            <person name="Lapidus A."/>
            <person name="Cheng J.F."/>
            <person name="Goodwin L.A."/>
            <person name="Pitluck S."/>
            <person name="Peters L."/>
            <person name="Mikhailova N."/>
            <person name="Davenport K.W."/>
            <person name="Detter J.C."/>
            <person name="Han C.S."/>
            <person name="Tapia R."/>
            <person name="Land M.L."/>
            <person name="Hauser L."/>
            <person name="Kyrpides N.C."/>
            <person name="Ivanova N.N."/>
            <person name="Pagani I."/>
            <person name="Bruce D."/>
            <person name="Woyke T."/>
            <person name="Cottingham R.W."/>
        </authorList>
    </citation>
    <scope>NUCLEOTIDE SEQUENCE [LARGE SCALE GENOMIC DNA]</scope>
    <source>
        <strain evidence="2 3">OPF15</strain>
    </source>
</reference>
<evidence type="ECO:0000256" key="1">
    <source>
        <dbReference type="SAM" id="SignalP"/>
    </source>
</evidence>
<feature type="chain" id="PRO_5003367877" description="Kazal-like domain-containing protein" evidence="1">
    <location>
        <begin position="21"/>
        <end position="75"/>
    </location>
</feature>
<dbReference type="EMBL" id="CP002829">
    <property type="protein sequence ID" value="AEH22911.1"/>
    <property type="molecule type" value="Genomic_DNA"/>
</dbReference>